<dbReference type="Gene3D" id="3.40.50.1820">
    <property type="entry name" value="alpha/beta hydrolase"/>
    <property type="match status" value="1"/>
</dbReference>
<dbReference type="InterPro" id="IPR029058">
    <property type="entry name" value="AB_hydrolase_fold"/>
</dbReference>
<dbReference type="InterPro" id="IPR050583">
    <property type="entry name" value="Mycobacterial_A85_antigen"/>
</dbReference>
<name>A0A1C3NUZ0_9ACTN</name>
<protein>
    <submittedName>
        <fullName evidence="1">Enterochelin esterase-like enzyme</fullName>
    </submittedName>
</protein>
<reference evidence="2" key="1">
    <citation type="submission" date="2016-02" db="EMBL/GenBank/DDBJ databases">
        <authorList>
            <person name="Wibberg D."/>
        </authorList>
    </citation>
    <scope>NUCLEOTIDE SEQUENCE [LARGE SCALE GENOMIC DNA]</scope>
</reference>
<gene>
    <name evidence="1" type="ORF">FDG2_1110</name>
</gene>
<dbReference type="Proteomes" id="UP000199013">
    <property type="component" value="Unassembled WGS sequence"/>
</dbReference>
<dbReference type="InterPro" id="IPR000801">
    <property type="entry name" value="Esterase-like"/>
</dbReference>
<accession>A0A1C3NUZ0</accession>
<dbReference type="EMBL" id="FLUV01000462">
    <property type="protein sequence ID" value="SBW19247.1"/>
    <property type="molecule type" value="Genomic_DNA"/>
</dbReference>
<keyword evidence="2" id="KW-1185">Reference proteome</keyword>
<evidence type="ECO:0000313" key="2">
    <source>
        <dbReference type="Proteomes" id="UP000199013"/>
    </source>
</evidence>
<dbReference type="SUPFAM" id="SSF53474">
    <property type="entry name" value="alpha/beta-Hydrolases"/>
    <property type="match status" value="1"/>
</dbReference>
<organism evidence="1 2">
    <name type="scientific">Candidatus Protofrankia californiensis</name>
    <dbReference type="NCBI Taxonomy" id="1839754"/>
    <lineage>
        <taxon>Bacteria</taxon>
        <taxon>Bacillati</taxon>
        <taxon>Actinomycetota</taxon>
        <taxon>Actinomycetes</taxon>
        <taxon>Frankiales</taxon>
        <taxon>Frankiaceae</taxon>
        <taxon>Protofrankia</taxon>
    </lineage>
</organism>
<dbReference type="PANTHER" id="PTHR48098">
    <property type="entry name" value="ENTEROCHELIN ESTERASE-RELATED"/>
    <property type="match status" value="1"/>
</dbReference>
<sequence length="272" mass="29053">MSSAVLRSHPDGAILALPVPDRGSGFGRTTALVYLPPQYFDQPQWRFPVLYLIHGSPGIPADWLRGGQAADAGARVAAAGHPVIIVMPRMSHGWLDDPECVDGVSERVETHLVIDIIPAVESTLRVESGWASRGIAGMSAGGYCALNLGLRHRSMFGTIIDMSGLTRPTHADGLRPLFGAGPAAQAAAAANSPDLYVGGFGPGPRPRIWLDVGRRDHDVAVAIRHIRDLLSTDGYPVQLHVRPGIHTFTVWRPALRDALAWFAGSTTSVSTI</sequence>
<dbReference type="AlphaFoldDB" id="A0A1C3NUZ0"/>
<proteinExistence type="predicted"/>
<evidence type="ECO:0000313" key="1">
    <source>
        <dbReference type="EMBL" id="SBW19247.1"/>
    </source>
</evidence>
<dbReference type="Pfam" id="PF00756">
    <property type="entry name" value="Esterase"/>
    <property type="match status" value="1"/>
</dbReference>